<dbReference type="PANTHER" id="PTHR33473:SF17">
    <property type="entry name" value="ATP-DEPENDENT CLP PROTEASE ADAPTER PROTEIN CLPS1, CHLOROPLASTIC"/>
    <property type="match status" value="1"/>
</dbReference>
<organism evidence="3 4">
    <name type="scientific">Prymnesium parvum</name>
    <name type="common">Toxic golden alga</name>
    <dbReference type="NCBI Taxonomy" id="97485"/>
    <lineage>
        <taxon>Eukaryota</taxon>
        <taxon>Haptista</taxon>
        <taxon>Haptophyta</taxon>
        <taxon>Prymnesiophyceae</taxon>
        <taxon>Prymnesiales</taxon>
        <taxon>Prymnesiaceae</taxon>
        <taxon>Prymnesium</taxon>
    </lineage>
</organism>
<evidence type="ECO:0000259" key="2">
    <source>
        <dbReference type="Pfam" id="PF02617"/>
    </source>
</evidence>
<dbReference type="InterPro" id="IPR014719">
    <property type="entry name" value="Ribosomal_bL12_C/ClpS-like"/>
</dbReference>
<feature type="chain" id="PRO_5044248319" description="Adaptor protein ClpS core domain-containing protein" evidence="1">
    <location>
        <begin position="18"/>
        <end position="156"/>
    </location>
</feature>
<comment type="caution">
    <text evidence="3">The sequence shown here is derived from an EMBL/GenBank/DDBJ whole genome shotgun (WGS) entry which is preliminary data.</text>
</comment>
<keyword evidence="1" id="KW-0732">Signal</keyword>
<name>A0AB34K782_PRYPA</name>
<dbReference type="AlphaFoldDB" id="A0AB34K782"/>
<evidence type="ECO:0000313" key="3">
    <source>
        <dbReference type="EMBL" id="KAL1530166.1"/>
    </source>
</evidence>
<dbReference type="EMBL" id="JBGBPQ010000001">
    <property type="protein sequence ID" value="KAL1530166.1"/>
    <property type="molecule type" value="Genomic_DNA"/>
</dbReference>
<feature type="domain" description="Adaptor protein ClpS core" evidence="2">
    <location>
        <begin position="78"/>
        <end position="144"/>
    </location>
</feature>
<dbReference type="PANTHER" id="PTHR33473">
    <property type="entry name" value="ATP-DEPENDENT CLP PROTEASE ADAPTER PROTEIN CLPS1, CHLOROPLASTIC"/>
    <property type="match status" value="1"/>
</dbReference>
<keyword evidence="4" id="KW-1185">Reference proteome</keyword>
<sequence length="156" mass="16978">MAAVTLLLLAWCSPACALLVLPMARGVEEGFSPARGVVHRTPRLAAARMQVEAPVKIPDKVPNFAPAQPGSEKANQRGKKFKLLLFNDNVNKREYVAKVLVASIPEFSQADAYRVMQKAHQNGMAVVGVWVFEVAEAYCDKLKQGGLIASVTEEDD</sequence>
<proteinExistence type="predicted"/>
<dbReference type="Pfam" id="PF02617">
    <property type="entry name" value="ClpS"/>
    <property type="match status" value="1"/>
</dbReference>
<evidence type="ECO:0000313" key="4">
    <source>
        <dbReference type="Proteomes" id="UP001515480"/>
    </source>
</evidence>
<dbReference type="Gene3D" id="3.30.1390.10">
    <property type="match status" value="1"/>
</dbReference>
<evidence type="ECO:0000256" key="1">
    <source>
        <dbReference type="SAM" id="SignalP"/>
    </source>
</evidence>
<gene>
    <name evidence="3" type="ORF">AB1Y20_001082</name>
</gene>
<dbReference type="GO" id="GO:0006508">
    <property type="term" value="P:proteolysis"/>
    <property type="evidence" value="ECO:0007669"/>
    <property type="project" value="InterPro"/>
</dbReference>
<protein>
    <recommendedName>
        <fullName evidence="2">Adaptor protein ClpS core domain-containing protein</fullName>
    </recommendedName>
</protein>
<feature type="signal peptide" evidence="1">
    <location>
        <begin position="1"/>
        <end position="17"/>
    </location>
</feature>
<dbReference type="InterPro" id="IPR003769">
    <property type="entry name" value="ClpS_core"/>
</dbReference>
<dbReference type="SUPFAM" id="SSF54736">
    <property type="entry name" value="ClpS-like"/>
    <property type="match status" value="1"/>
</dbReference>
<dbReference type="InterPro" id="IPR022935">
    <property type="entry name" value="ClpS"/>
</dbReference>
<dbReference type="Proteomes" id="UP001515480">
    <property type="component" value="Unassembled WGS sequence"/>
</dbReference>
<dbReference type="GO" id="GO:0030163">
    <property type="term" value="P:protein catabolic process"/>
    <property type="evidence" value="ECO:0007669"/>
    <property type="project" value="InterPro"/>
</dbReference>
<reference evidence="3 4" key="1">
    <citation type="journal article" date="2024" name="Science">
        <title>Giant polyketide synthase enzymes in the biosynthesis of giant marine polyether toxins.</title>
        <authorList>
            <person name="Fallon T.R."/>
            <person name="Shende V.V."/>
            <person name="Wierzbicki I.H."/>
            <person name="Pendleton A.L."/>
            <person name="Watervoot N.F."/>
            <person name="Auber R.P."/>
            <person name="Gonzalez D.J."/>
            <person name="Wisecaver J.H."/>
            <person name="Moore B.S."/>
        </authorList>
    </citation>
    <scope>NUCLEOTIDE SEQUENCE [LARGE SCALE GENOMIC DNA]</scope>
    <source>
        <strain evidence="3 4">12B1</strain>
    </source>
</reference>
<accession>A0AB34K782</accession>